<dbReference type="InterPro" id="IPR024602">
    <property type="entry name" value="COG_su2_N"/>
</dbReference>
<dbReference type="AlphaFoldDB" id="A0AAD9FWY5"/>
<comment type="similarity">
    <text evidence="2">Belongs to the COG2 family.</text>
</comment>
<feature type="region of interest" description="Disordered" evidence="10">
    <location>
        <begin position="633"/>
        <end position="654"/>
    </location>
</feature>
<dbReference type="GO" id="GO:0006891">
    <property type="term" value="P:intra-Golgi vesicle-mediated transport"/>
    <property type="evidence" value="ECO:0007669"/>
    <property type="project" value="TreeGrafter"/>
</dbReference>
<evidence type="ECO:0000256" key="7">
    <source>
        <dbReference type="ARBA" id="ARBA00023136"/>
    </source>
</evidence>
<proteinExistence type="inferred from homology"/>
<dbReference type="GO" id="GO:0015031">
    <property type="term" value="P:protein transport"/>
    <property type="evidence" value="ECO:0007669"/>
    <property type="project" value="UniProtKB-KW"/>
</dbReference>
<evidence type="ECO:0000256" key="3">
    <source>
        <dbReference type="ARBA" id="ARBA00020977"/>
    </source>
</evidence>
<evidence type="ECO:0000259" key="11">
    <source>
        <dbReference type="Pfam" id="PF06148"/>
    </source>
</evidence>
<keyword evidence="9" id="KW-0175">Coiled coil</keyword>
<organism evidence="13 14">
    <name type="scientific">Papiliotrema laurentii</name>
    <name type="common">Cryptococcus laurentii</name>
    <dbReference type="NCBI Taxonomy" id="5418"/>
    <lineage>
        <taxon>Eukaryota</taxon>
        <taxon>Fungi</taxon>
        <taxon>Dikarya</taxon>
        <taxon>Basidiomycota</taxon>
        <taxon>Agaricomycotina</taxon>
        <taxon>Tremellomycetes</taxon>
        <taxon>Tremellales</taxon>
        <taxon>Rhynchogastremaceae</taxon>
        <taxon>Papiliotrema</taxon>
    </lineage>
</organism>
<keyword evidence="6" id="KW-0333">Golgi apparatus</keyword>
<evidence type="ECO:0000256" key="10">
    <source>
        <dbReference type="SAM" id="MobiDB-lite"/>
    </source>
</evidence>
<name>A0AAD9FWY5_PAPLA</name>
<keyword evidence="14" id="KW-1185">Reference proteome</keyword>
<dbReference type="EMBL" id="JAODAN010000001">
    <property type="protein sequence ID" value="KAK1927754.1"/>
    <property type="molecule type" value="Genomic_DNA"/>
</dbReference>
<dbReference type="Proteomes" id="UP001182556">
    <property type="component" value="Unassembled WGS sequence"/>
</dbReference>
<dbReference type="PANTHER" id="PTHR12961:SF0">
    <property type="entry name" value="CONSERVED OLIGOMERIC GOLGI COMPLEX SUBUNIT 2"/>
    <property type="match status" value="1"/>
</dbReference>
<keyword evidence="7" id="KW-0472">Membrane</keyword>
<keyword evidence="4" id="KW-0813">Transport</keyword>
<gene>
    <name evidence="13" type="ORF">DB88DRAFT_479140</name>
</gene>
<evidence type="ECO:0000256" key="1">
    <source>
        <dbReference type="ARBA" id="ARBA00004395"/>
    </source>
</evidence>
<comment type="caution">
    <text evidence="13">The sequence shown here is derived from an EMBL/GenBank/DDBJ whole genome shotgun (WGS) entry which is preliminary data.</text>
</comment>
<feature type="region of interest" description="Disordered" evidence="10">
    <location>
        <begin position="1"/>
        <end position="26"/>
    </location>
</feature>
<dbReference type="Pfam" id="PF12022">
    <property type="entry name" value="COG2_C"/>
    <property type="match status" value="1"/>
</dbReference>
<dbReference type="Pfam" id="PF06148">
    <property type="entry name" value="COG2_N"/>
    <property type="match status" value="1"/>
</dbReference>
<evidence type="ECO:0000313" key="14">
    <source>
        <dbReference type="Proteomes" id="UP001182556"/>
    </source>
</evidence>
<evidence type="ECO:0000313" key="13">
    <source>
        <dbReference type="EMBL" id="KAK1927754.1"/>
    </source>
</evidence>
<dbReference type="InterPro" id="IPR009316">
    <property type="entry name" value="COG2"/>
</dbReference>
<protein>
    <recommendedName>
        <fullName evidence="3">Conserved oligomeric Golgi complex subunit 2</fullName>
    </recommendedName>
    <alternativeName>
        <fullName evidence="8">Component of oligomeric Golgi complex 2</fullName>
    </alternativeName>
</protein>
<dbReference type="GO" id="GO:0017119">
    <property type="term" value="C:Golgi transport complex"/>
    <property type="evidence" value="ECO:0007669"/>
    <property type="project" value="TreeGrafter"/>
</dbReference>
<reference evidence="13" key="1">
    <citation type="submission" date="2023-02" db="EMBL/GenBank/DDBJ databases">
        <title>Identification and recombinant expression of a fungal hydrolase from Papiliotrema laurentii that hydrolyzes apple cutin and clears colloidal polyester polyurethane.</title>
        <authorList>
            <consortium name="DOE Joint Genome Institute"/>
            <person name="Roman V.A."/>
            <person name="Bojanowski C."/>
            <person name="Crable B.R."/>
            <person name="Wagner D.N."/>
            <person name="Hung C.S."/>
            <person name="Nadeau L.J."/>
            <person name="Schratz L."/>
            <person name="Haridas S."/>
            <person name="Pangilinan J."/>
            <person name="Lipzen A."/>
            <person name="Na H."/>
            <person name="Yan M."/>
            <person name="Ng V."/>
            <person name="Grigoriev I.V."/>
            <person name="Spatafora J.W."/>
            <person name="Barlow D."/>
            <person name="Biffinger J."/>
            <person name="Kelley-Loughnane N."/>
            <person name="Varaljay V.A."/>
            <person name="Crookes-Goodson W.J."/>
        </authorList>
    </citation>
    <scope>NUCLEOTIDE SEQUENCE</scope>
    <source>
        <strain evidence="13">5307AH</strain>
    </source>
</reference>
<feature type="domain" description="COG complex component COG2 C-terminal" evidence="12">
    <location>
        <begin position="395"/>
        <end position="663"/>
    </location>
</feature>
<dbReference type="GO" id="GO:0007030">
    <property type="term" value="P:Golgi organization"/>
    <property type="evidence" value="ECO:0007669"/>
    <property type="project" value="InterPro"/>
</dbReference>
<sequence length="695" mass="77400">MDAVKVGESSSSPSPRSSSQSLELPSLQPLSHEHPLLSGPTFSADTFLLSRLHIPLEELRGELRSYLAVLREELVQLINDDYEEFISLGTGLRGENERLRRLQAPLKGLADEVGGVRDVLSRHQEEVQAKLDERASLREEKSLLDLLQRLFETLTRAENLLEASHEEERSKMVQRVAGEYTQLVYLSNKAQAEGCKVVDSMAPRIQGIRRRLSEELSRSLLVALDDAAHLTQVLKTYESIEGWEEAETVIRDRFRTFCHATIVPAALSAPQGPSVPETPITPSHRDPFETLPASTPLAVLYNRILAEMETYKTLMDVAEGLSDRFDFLTAVFWPEIAQSISEKLGNVIFAAGRPDELHKHYTTTHQFISLLENYATSPDSVAALRASTAYSVFEKRWQLPVYFQLRWKEIVTTFETALSTPPPSGEWALGQSAAAWKAISTCWVPEVYIPDLASRFWRLSLQITARYASWLQSQISSASEGEVDETVEEQSLKFAASAILDLERFSQKVKTINALTENGLEVHMSIPTTQFSDKIVEILSRRCTESLKLVRSVASQLRAAPSKTAEITPSYFVPSILKPVHSFYAARPSLKAHGDDWSVRIVDSVCGAYAGILAGVRKTEDLLRRHRKSKKGGFSIFGGGGGSQPDEGAGEEERFKKQMQADIHALKADALTLGVDVEKLAGWKDLVEVVERPAE</sequence>
<feature type="compositionally biased region" description="Low complexity" evidence="10">
    <location>
        <begin position="8"/>
        <end position="26"/>
    </location>
</feature>
<feature type="domain" description="Conserved oligomeric Golgi complex subunit 2 N-terminal" evidence="11">
    <location>
        <begin position="32"/>
        <end position="102"/>
    </location>
</feature>
<dbReference type="PANTHER" id="PTHR12961">
    <property type="entry name" value="CONSERVED OLIGOMERIC GOLGI COMPLEX COMPONENT 2"/>
    <property type="match status" value="1"/>
</dbReference>
<evidence type="ECO:0000259" key="12">
    <source>
        <dbReference type="Pfam" id="PF12022"/>
    </source>
</evidence>
<dbReference type="InterPro" id="IPR024603">
    <property type="entry name" value="COG_complex_COG2_C"/>
</dbReference>
<dbReference type="GO" id="GO:0000139">
    <property type="term" value="C:Golgi membrane"/>
    <property type="evidence" value="ECO:0007669"/>
    <property type="project" value="UniProtKB-SubCell"/>
</dbReference>
<keyword evidence="5" id="KW-0653">Protein transport</keyword>
<comment type="subcellular location">
    <subcellularLocation>
        <location evidence="1">Golgi apparatus membrane</location>
        <topology evidence="1">Peripheral membrane protein</topology>
    </subcellularLocation>
</comment>
<evidence type="ECO:0000256" key="5">
    <source>
        <dbReference type="ARBA" id="ARBA00022927"/>
    </source>
</evidence>
<evidence type="ECO:0000256" key="2">
    <source>
        <dbReference type="ARBA" id="ARBA00007603"/>
    </source>
</evidence>
<feature type="coiled-coil region" evidence="9">
    <location>
        <begin position="120"/>
        <end position="167"/>
    </location>
</feature>
<evidence type="ECO:0000256" key="9">
    <source>
        <dbReference type="SAM" id="Coils"/>
    </source>
</evidence>
<evidence type="ECO:0000256" key="8">
    <source>
        <dbReference type="ARBA" id="ARBA00031344"/>
    </source>
</evidence>
<evidence type="ECO:0000256" key="6">
    <source>
        <dbReference type="ARBA" id="ARBA00023034"/>
    </source>
</evidence>
<accession>A0AAD9FWY5</accession>
<evidence type="ECO:0000256" key="4">
    <source>
        <dbReference type="ARBA" id="ARBA00022448"/>
    </source>
</evidence>